<dbReference type="SUPFAM" id="SSF46689">
    <property type="entry name" value="Homeodomain-like"/>
    <property type="match status" value="2"/>
</dbReference>
<dbReference type="AlphaFoldDB" id="A0A1M6L614"/>
<name>A0A1M6L614_9FIRM</name>
<evidence type="ECO:0000256" key="1">
    <source>
        <dbReference type="ARBA" id="ARBA00023015"/>
    </source>
</evidence>
<dbReference type="RefSeq" id="WP_110941684.1">
    <property type="nucleotide sequence ID" value="NZ_FQZV01000034.1"/>
</dbReference>
<dbReference type="Proteomes" id="UP000184536">
    <property type="component" value="Unassembled WGS sequence"/>
</dbReference>
<dbReference type="PROSITE" id="PS01124">
    <property type="entry name" value="HTH_ARAC_FAMILY_2"/>
    <property type="match status" value="1"/>
</dbReference>
<keyword evidence="2" id="KW-0238">DNA-binding</keyword>
<keyword evidence="1" id="KW-0805">Transcription regulation</keyword>
<dbReference type="PANTHER" id="PTHR43280:SF28">
    <property type="entry name" value="HTH-TYPE TRANSCRIPTIONAL ACTIVATOR RHAS"/>
    <property type="match status" value="1"/>
</dbReference>
<organism evidence="5 6">
    <name type="scientific">Geosporobacter subterraneus DSM 17957</name>
    <dbReference type="NCBI Taxonomy" id="1121919"/>
    <lineage>
        <taxon>Bacteria</taxon>
        <taxon>Bacillati</taxon>
        <taxon>Bacillota</taxon>
        <taxon>Clostridia</taxon>
        <taxon>Peptostreptococcales</taxon>
        <taxon>Thermotaleaceae</taxon>
        <taxon>Geosporobacter</taxon>
    </lineage>
</organism>
<keyword evidence="3" id="KW-0804">Transcription</keyword>
<gene>
    <name evidence="5" type="ORF">SAMN02745975_02590</name>
</gene>
<evidence type="ECO:0000313" key="6">
    <source>
        <dbReference type="Proteomes" id="UP000184536"/>
    </source>
</evidence>
<accession>A0A1M6L614</accession>
<dbReference type="SMART" id="SM00342">
    <property type="entry name" value="HTH_ARAC"/>
    <property type="match status" value="1"/>
</dbReference>
<dbReference type="OrthoDB" id="1934152at2"/>
<dbReference type="Pfam" id="PF12833">
    <property type="entry name" value="HTH_18"/>
    <property type="match status" value="1"/>
</dbReference>
<dbReference type="PANTHER" id="PTHR43280">
    <property type="entry name" value="ARAC-FAMILY TRANSCRIPTIONAL REGULATOR"/>
    <property type="match status" value="1"/>
</dbReference>
<dbReference type="EMBL" id="FQZV01000034">
    <property type="protein sequence ID" value="SHJ66544.1"/>
    <property type="molecule type" value="Genomic_DNA"/>
</dbReference>
<proteinExistence type="predicted"/>
<evidence type="ECO:0000256" key="3">
    <source>
        <dbReference type="ARBA" id="ARBA00023163"/>
    </source>
</evidence>
<protein>
    <submittedName>
        <fullName evidence="5">Helix-turn-helix domain-containing protein</fullName>
    </submittedName>
</protein>
<dbReference type="InterPro" id="IPR018060">
    <property type="entry name" value="HTH_AraC"/>
</dbReference>
<evidence type="ECO:0000259" key="4">
    <source>
        <dbReference type="PROSITE" id="PS01124"/>
    </source>
</evidence>
<sequence>MSNSFLFKKMENLHCDYRHPSYYLERKLLNEMKRGLEKQALQTLDTINSTERATLADNPLRSLKNSLIASCTLFTRAAVEANVHPEDVFSQSDVFIIEIERLNNIKELQAFEYHMVKTFIKMINQERVRSYSLPITRMINYIHEHITEKISLDVLARLTEKSAAYLSAEFKNEVGLTVTDYIQQQKIENSKDFLELTNMSIHEIATLFSFCNTAYYASVFKKHMGMTPSVYRSKKNI</sequence>
<evidence type="ECO:0000313" key="5">
    <source>
        <dbReference type="EMBL" id="SHJ66544.1"/>
    </source>
</evidence>
<dbReference type="Gene3D" id="1.10.10.60">
    <property type="entry name" value="Homeodomain-like"/>
    <property type="match status" value="2"/>
</dbReference>
<keyword evidence="6" id="KW-1185">Reference proteome</keyword>
<dbReference type="InterPro" id="IPR009057">
    <property type="entry name" value="Homeodomain-like_sf"/>
</dbReference>
<evidence type="ECO:0000256" key="2">
    <source>
        <dbReference type="ARBA" id="ARBA00023125"/>
    </source>
</evidence>
<dbReference type="STRING" id="1121919.SAMN02745975_02590"/>
<feature type="domain" description="HTH araC/xylS-type" evidence="4">
    <location>
        <begin position="136"/>
        <end position="234"/>
    </location>
</feature>
<reference evidence="6" key="1">
    <citation type="submission" date="2016-11" db="EMBL/GenBank/DDBJ databases">
        <authorList>
            <person name="Varghese N."/>
            <person name="Submissions S."/>
        </authorList>
    </citation>
    <scope>NUCLEOTIDE SEQUENCE [LARGE SCALE GENOMIC DNA]</scope>
    <source>
        <strain evidence="6">DSM 17957</strain>
    </source>
</reference>
<dbReference type="GO" id="GO:0043565">
    <property type="term" value="F:sequence-specific DNA binding"/>
    <property type="evidence" value="ECO:0007669"/>
    <property type="project" value="InterPro"/>
</dbReference>
<dbReference type="GO" id="GO:0003700">
    <property type="term" value="F:DNA-binding transcription factor activity"/>
    <property type="evidence" value="ECO:0007669"/>
    <property type="project" value="InterPro"/>
</dbReference>